<gene>
    <name evidence="1" type="ORF">CUU66_07925</name>
</gene>
<keyword evidence="2" id="KW-1185">Reference proteome</keyword>
<dbReference type="OrthoDB" id="2938417at2"/>
<dbReference type="SUPFAM" id="SSF51735">
    <property type="entry name" value="NAD(P)-binding Rossmann-fold domains"/>
    <property type="match status" value="1"/>
</dbReference>
<dbReference type="Gene3D" id="3.40.50.720">
    <property type="entry name" value="NAD(P)-binding Rossmann-like Domain"/>
    <property type="match status" value="1"/>
</dbReference>
<comment type="caution">
    <text evidence="1">The sequence shown here is derived from an EMBL/GenBank/DDBJ whole genome shotgun (WGS) entry which is preliminary data.</text>
</comment>
<sequence length="267" mass="30413">MQKHIIVGNFQFVGFHLCKKLLEQGNEVIGIDLRNEGNPSFEDKYLEIGRNANFSFLTLEEWDAAWNEDEDVVVYISYYDMYKTAASRSEHTIALLNSINKKSEGTAKDTILLGPIERKEEMDILQLQNESCKTILLPTVYGAWQPEDMAFQAGIQGNAANLNDIIRNEYCRDAIYIDDLLEELPSILTLELKEIILASSGEDQWAQCAKEVLTAEQLEFSQKQGTEHNLEVEVENSHKVPLKTSPEAGIAKQTEHYRKTQQLLGWK</sequence>
<dbReference type="AlphaFoldDB" id="A0A2N5M7Q0"/>
<proteinExistence type="predicted"/>
<dbReference type="RefSeq" id="WP_101641143.1">
    <property type="nucleotide sequence ID" value="NZ_PGUY01000022.1"/>
</dbReference>
<evidence type="ECO:0000313" key="1">
    <source>
        <dbReference type="EMBL" id="PLT30390.1"/>
    </source>
</evidence>
<dbReference type="EMBL" id="PGUY01000022">
    <property type="protein sequence ID" value="PLT30390.1"/>
    <property type="molecule type" value="Genomic_DNA"/>
</dbReference>
<protein>
    <recommendedName>
        <fullName evidence="3">NAD(P)-dependent oxidoreductase</fullName>
    </recommendedName>
</protein>
<name>A0A2N5M7Q0_9BACI</name>
<accession>A0A2N5M7Q0</accession>
<evidence type="ECO:0000313" key="2">
    <source>
        <dbReference type="Proteomes" id="UP000234748"/>
    </source>
</evidence>
<organism evidence="1 2">
    <name type="scientific">Peribacillus deserti</name>
    <dbReference type="NCBI Taxonomy" id="673318"/>
    <lineage>
        <taxon>Bacteria</taxon>
        <taxon>Bacillati</taxon>
        <taxon>Bacillota</taxon>
        <taxon>Bacilli</taxon>
        <taxon>Bacillales</taxon>
        <taxon>Bacillaceae</taxon>
        <taxon>Peribacillus</taxon>
    </lineage>
</organism>
<dbReference type="Proteomes" id="UP000234748">
    <property type="component" value="Unassembled WGS sequence"/>
</dbReference>
<reference evidence="1 2" key="1">
    <citation type="submission" date="2017-11" db="EMBL/GenBank/DDBJ databases">
        <title>Comparitive Functional Genomics of Dry Heat Resistant strains isolated from the Viking Spacecraft.</title>
        <authorList>
            <person name="Seuylemezian A."/>
            <person name="Cooper K."/>
            <person name="Vaishampayan P."/>
        </authorList>
    </citation>
    <scope>NUCLEOTIDE SEQUENCE [LARGE SCALE GENOMIC DNA]</scope>
    <source>
        <strain evidence="1 2">V1-29</strain>
    </source>
</reference>
<evidence type="ECO:0008006" key="3">
    <source>
        <dbReference type="Google" id="ProtNLM"/>
    </source>
</evidence>
<dbReference type="InterPro" id="IPR036291">
    <property type="entry name" value="NAD(P)-bd_dom_sf"/>
</dbReference>